<name>A0AAN8BU47_CHAGU</name>
<evidence type="ECO:0000313" key="2">
    <source>
        <dbReference type="EMBL" id="KAK5891437.1"/>
    </source>
</evidence>
<dbReference type="SMART" id="SM00937">
    <property type="entry name" value="PCRF"/>
    <property type="match status" value="1"/>
</dbReference>
<dbReference type="InterPro" id="IPR050057">
    <property type="entry name" value="Prokaryotic/Mito_RF"/>
</dbReference>
<dbReference type="Proteomes" id="UP001331515">
    <property type="component" value="Unassembled WGS sequence"/>
</dbReference>
<dbReference type="GO" id="GO:0005739">
    <property type="term" value="C:mitochondrion"/>
    <property type="evidence" value="ECO:0007669"/>
    <property type="project" value="TreeGrafter"/>
</dbReference>
<dbReference type="Pfam" id="PF03462">
    <property type="entry name" value="PCRF"/>
    <property type="match status" value="1"/>
</dbReference>
<reference evidence="2 3" key="1">
    <citation type="journal article" date="2023" name="Mol. Biol. Evol.">
        <title>Genomics of Secondarily Temperate Adaptation in the Only Non-Antarctic Icefish.</title>
        <authorList>
            <person name="Rivera-Colon A.G."/>
            <person name="Rayamajhi N."/>
            <person name="Minhas B.F."/>
            <person name="Madrigal G."/>
            <person name="Bilyk K.T."/>
            <person name="Yoon V."/>
            <person name="Hune M."/>
            <person name="Gregory S."/>
            <person name="Cheng C.H.C."/>
            <person name="Catchen J.M."/>
        </authorList>
    </citation>
    <scope>NUCLEOTIDE SEQUENCE [LARGE SCALE GENOMIC DNA]</scope>
    <source>
        <tissue evidence="2">White muscle</tissue>
    </source>
</reference>
<protein>
    <recommendedName>
        <fullName evidence="1">Peptide chain release factor domain-containing protein</fullName>
    </recommendedName>
</protein>
<dbReference type="SUPFAM" id="SSF75620">
    <property type="entry name" value="Release factor"/>
    <property type="match status" value="1"/>
</dbReference>
<dbReference type="EMBL" id="JAURVH010001536">
    <property type="protein sequence ID" value="KAK5891437.1"/>
    <property type="molecule type" value="Genomic_DNA"/>
</dbReference>
<feature type="domain" description="Peptide chain release factor" evidence="1">
    <location>
        <begin position="58"/>
        <end position="141"/>
    </location>
</feature>
<gene>
    <name evidence="2" type="ORF">CgunFtcFv8_018689</name>
</gene>
<evidence type="ECO:0000313" key="3">
    <source>
        <dbReference type="Proteomes" id="UP001331515"/>
    </source>
</evidence>
<organism evidence="2 3">
    <name type="scientific">Champsocephalus gunnari</name>
    <name type="common">Mackerel icefish</name>
    <dbReference type="NCBI Taxonomy" id="52237"/>
    <lineage>
        <taxon>Eukaryota</taxon>
        <taxon>Metazoa</taxon>
        <taxon>Chordata</taxon>
        <taxon>Craniata</taxon>
        <taxon>Vertebrata</taxon>
        <taxon>Euteleostomi</taxon>
        <taxon>Actinopterygii</taxon>
        <taxon>Neopterygii</taxon>
        <taxon>Teleostei</taxon>
        <taxon>Neoteleostei</taxon>
        <taxon>Acanthomorphata</taxon>
        <taxon>Eupercaria</taxon>
        <taxon>Perciformes</taxon>
        <taxon>Notothenioidei</taxon>
        <taxon>Channichthyidae</taxon>
        <taxon>Champsocephalus</taxon>
    </lineage>
</organism>
<dbReference type="Gene3D" id="3.30.70.1660">
    <property type="match status" value="1"/>
</dbReference>
<keyword evidence="3" id="KW-1185">Reference proteome</keyword>
<evidence type="ECO:0000259" key="1">
    <source>
        <dbReference type="SMART" id="SM00937"/>
    </source>
</evidence>
<comment type="caution">
    <text evidence="2">The sequence shown here is derived from an EMBL/GenBank/DDBJ whole genome shotgun (WGS) entry which is preliminary data.</text>
</comment>
<accession>A0AAN8BU47</accession>
<dbReference type="InterPro" id="IPR045853">
    <property type="entry name" value="Pep_chain_release_fac_I_sf"/>
</dbReference>
<sequence>MEEYRDSSKKIQHAQLSESERKILIKRQKELLPLANVFENIQQALKDLEEILSLLHSSAGTKDEDEQLTQLLKDEEAQISHNILALRKDLIRALVPVDPLDSSNVVMEVVSGRTTGGDICQQFTREMFDMYQGFASYKEIGNLTF</sequence>
<dbReference type="GO" id="GO:0070126">
    <property type="term" value="P:mitochondrial translational termination"/>
    <property type="evidence" value="ECO:0007669"/>
    <property type="project" value="TreeGrafter"/>
</dbReference>
<dbReference type="InterPro" id="IPR005139">
    <property type="entry name" value="PCRF"/>
</dbReference>
<dbReference type="PANTHER" id="PTHR43804:SF1">
    <property type="entry name" value="PEPTIDE CHAIN RELEASE FACTOR 1, MITOCHONDRIAL"/>
    <property type="match status" value="1"/>
</dbReference>
<dbReference type="Gene3D" id="6.10.140.1950">
    <property type="match status" value="1"/>
</dbReference>
<dbReference type="AlphaFoldDB" id="A0AAN8BU47"/>
<proteinExistence type="predicted"/>
<dbReference type="PANTHER" id="PTHR43804">
    <property type="entry name" value="LD18447P"/>
    <property type="match status" value="1"/>
</dbReference>